<keyword evidence="2" id="KW-0521">NADP</keyword>
<dbReference type="Proteomes" id="UP001153292">
    <property type="component" value="Chromosome 3"/>
</dbReference>
<dbReference type="Gene3D" id="3.40.50.720">
    <property type="entry name" value="NAD(P)-binding Rossmann-like Domain"/>
    <property type="match status" value="1"/>
</dbReference>
<evidence type="ECO:0008006" key="7">
    <source>
        <dbReference type="Google" id="ProtNLM"/>
    </source>
</evidence>
<dbReference type="PANTHER" id="PTHR43963">
    <property type="entry name" value="CARBONYL REDUCTASE 1-RELATED"/>
    <property type="match status" value="1"/>
</dbReference>
<evidence type="ECO:0000313" key="5">
    <source>
        <dbReference type="EMBL" id="CAH0404533.1"/>
    </source>
</evidence>
<protein>
    <recommendedName>
        <fullName evidence="7">Carbonyl reductase [NADPH] 1-like</fullName>
    </recommendedName>
</protein>
<dbReference type="EMBL" id="OU963896">
    <property type="protein sequence ID" value="CAH0404533.1"/>
    <property type="molecule type" value="Genomic_DNA"/>
</dbReference>
<gene>
    <name evidence="5" type="ORF">CHILSU_LOCUS7874</name>
</gene>
<evidence type="ECO:0000256" key="3">
    <source>
        <dbReference type="ARBA" id="ARBA00023002"/>
    </source>
</evidence>
<name>A0ABN8BAW8_CHISP</name>
<dbReference type="InterPro" id="IPR036291">
    <property type="entry name" value="NAD(P)-bd_dom_sf"/>
</dbReference>
<comment type="similarity">
    <text evidence="1 4">Belongs to the short-chain dehydrogenases/reductases (SDR) family.</text>
</comment>
<reference evidence="5" key="1">
    <citation type="submission" date="2021-12" db="EMBL/GenBank/DDBJ databases">
        <authorList>
            <person name="King R."/>
        </authorList>
    </citation>
    <scope>NUCLEOTIDE SEQUENCE</scope>
</reference>
<dbReference type="SUPFAM" id="SSF51735">
    <property type="entry name" value="NAD(P)-binding Rossmann-fold domains"/>
    <property type="match status" value="1"/>
</dbReference>
<organism evidence="5 6">
    <name type="scientific">Chilo suppressalis</name>
    <name type="common">Asiatic rice borer moth</name>
    <dbReference type="NCBI Taxonomy" id="168631"/>
    <lineage>
        <taxon>Eukaryota</taxon>
        <taxon>Metazoa</taxon>
        <taxon>Ecdysozoa</taxon>
        <taxon>Arthropoda</taxon>
        <taxon>Hexapoda</taxon>
        <taxon>Insecta</taxon>
        <taxon>Pterygota</taxon>
        <taxon>Neoptera</taxon>
        <taxon>Endopterygota</taxon>
        <taxon>Lepidoptera</taxon>
        <taxon>Glossata</taxon>
        <taxon>Ditrysia</taxon>
        <taxon>Pyraloidea</taxon>
        <taxon>Crambidae</taxon>
        <taxon>Crambinae</taxon>
        <taxon>Chilo</taxon>
    </lineage>
</organism>
<sequence length="287" mass="32381">MTKVAVVTGSNKGIGFAIVKGLLKRFKGVVYLTARDDAKGRAAVEELNKVGLQPAYHQLDVTDRESVTTFRDYIREQHGGIDILINNAAVANTVSLYNSYEDNKYVVDVNFFSVLTIQEILYPLVRDNGRILNVSSDCGHLSNVRNSYWIQRLSSKELTVKDIIEFVNWFLEGVKGGTFNYDDIADGGTLAGYRIAKVALCALTIVQQNDLASRNISVNSMHPGFVKTDMTVGRGFYDVDQAAETPLYLILEAPQDLKGAYVWYDRRVLDWYDYKADYYFKSKEFTK</sequence>
<evidence type="ECO:0000256" key="1">
    <source>
        <dbReference type="ARBA" id="ARBA00006484"/>
    </source>
</evidence>
<dbReference type="PRINTS" id="PR00080">
    <property type="entry name" value="SDRFAMILY"/>
</dbReference>
<keyword evidence="6" id="KW-1185">Reference proteome</keyword>
<keyword evidence="3" id="KW-0560">Oxidoreductase</keyword>
<proteinExistence type="inferred from homology"/>
<evidence type="ECO:0000256" key="2">
    <source>
        <dbReference type="ARBA" id="ARBA00022857"/>
    </source>
</evidence>
<evidence type="ECO:0000256" key="4">
    <source>
        <dbReference type="RuleBase" id="RU000363"/>
    </source>
</evidence>
<evidence type="ECO:0000313" key="6">
    <source>
        <dbReference type="Proteomes" id="UP001153292"/>
    </source>
</evidence>
<dbReference type="PANTHER" id="PTHR43963:SF4">
    <property type="entry name" value="CARBONYL REDUCTASE (NADPH)"/>
    <property type="match status" value="1"/>
</dbReference>
<dbReference type="InterPro" id="IPR002347">
    <property type="entry name" value="SDR_fam"/>
</dbReference>
<dbReference type="Pfam" id="PF00106">
    <property type="entry name" value="adh_short"/>
    <property type="match status" value="2"/>
</dbReference>
<accession>A0ABN8BAW8</accession>
<dbReference type="PRINTS" id="PR00081">
    <property type="entry name" value="GDHRDH"/>
</dbReference>